<proteinExistence type="predicted"/>
<gene>
    <name evidence="2" type="ordered locus">Nwat_1148</name>
</gene>
<organism evidence="2 3">
    <name type="scientific">Nitrosococcus watsoni (strain C-113)</name>
    <dbReference type="NCBI Taxonomy" id="105559"/>
    <lineage>
        <taxon>Bacteria</taxon>
        <taxon>Pseudomonadati</taxon>
        <taxon>Pseudomonadota</taxon>
        <taxon>Gammaproteobacteria</taxon>
        <taxon>Chromatiales</taxon>
        <taxon>Chromatiaceae</taxon>
        <taxon>Nitrosococcus</taxon>
    </lineage>
</organism>
<dbReference type="EMBL" id="CP002086">
    <property type="protein sequence ID" value="ADJ28082.1"/>
    <property type="molecule type" value="Genomic_DNA"/>
</dbReference>
<dbReference type="GO" id="GO:0005886">
    <property type="term" value="C:plasma membrane"/>
    <property type="evidence" value="ECO:0007669"/>
    <property type="project" value="TreeGrafter"/>
</dbReference>
<keyword evidence="1" id="KW-0812">Transmembrane</keyword>
<dbReference type="Gene3D" id="3.30.1330.60">
    <property type="entry name" value="OmpA-like domain"/>
    <property type="match status" value="1"/>
</dbReference>
<dbReference type="InterPro" id="IPR052894">
    <property type="entry name" value="AsmA-related"/>
</dbReference>
<dbReference type="PANTHER" id="PTHR30441">
    <property type="entry name" value="DUF748 DOMAIN-CONTAINING PROTEIN"/>
    <property type="match status" value="1"/>
</dbReference>
<dbReference type="InterPro" id="IPR008023">
    <property type="entry name" value="DUF748"/>
</dbReference>
<protein>
    <recommendedName>
        <fullName evidence="4">DUF748 domain-containing protein</fullName>
    </recommendedName>
</protein>
<feature type="transmembrane region" description="Helical" evidence="1">
    <location>
        <begin position="25"/>
        <end position="47"/>
    </location>
</feature>
<dbReference type="RefSeq" id="WP_013220182.1">
    <property type="nucleotide sequence ID" value="NC_014315.1"/>
</dbReference>
<dbReference type="HOGENOM" id="CLU_005680_0_0_6"/>
<sequence>MVDSALSKASTSSSWVGKRWVRNTALGVVIILLIYTLVGFFLAPYLLEKKLINSLKEDLGVEAKVKGITLNPYALTLAVNDFSFHKPGQPKLFGFKQFYANFELSSIFRKAWTFQKISLTKPYLRLQINKNGQVNLAELLPTAETPVPKENKKEVPLISDQILITGGNIDFIDLTQPTPFKKYLEAADVDLRNFSTLPENDGSYSFKVATRAGGILHWKGKVALNPLRSKGHFKLMRVKARAPWKYFRDQVAFEIISGRIGGRANYTLERQEGALQLSLDGVTFALTQLGLKPKKGDREILTIPKFGFSGGQLRWPEKIIGVKFVYMGGTHLRAWMNKQGVLNWQKLFKNKTAEKKMTDSTANSPSSSWRAAIKKIKVENVSASLQDRTTEPSAALNVSDLGLQLINVTTIPGLKSDFNLQFHLNKQGQFLARGHVMALPPSADLEIHLEPLSLLPFQPYLNRFLKLKLISGNLEVKGNIAYAQSNNAPNLQFKGKLALQKFATEDTLLDKRLLAWDNLKFEQVLVDLFPSRIHIANIALDAPYGKVTINKNKKINIKEVLSPLAEKQANQPVTPSSTSASKPFPIAIDSIRIKKGSADFDDLSVFPKFSMGIHSLQSEIKNLSSTGQGRTSISLKGTVESYGEMSMTGKSDLFDLERATEFSALVRNIALPEFTPYAVEFLGYPIEKGKLSLDLSYQIKEDQIQGKNGILLKNLDLGKKVESPKTIDAPIKLAIGLLKDSQGKIDIQVPIQGNLNAPQFSYGHLIGGALTGIIGKAISSPFRVLGNLVGAKEDVDLGFIEFGPMSSKLLPPAQEKLLQLAQALKKRPELQLQIQGKYDPITDSNALKKEKFEAILSDQLKQQSGASSDEKENALARQQALEQLYLKQFSIKSLNQQRTQYGLQPVKAGEGSIESSTTSSLGKESSSYCKALEKKLIESQPVSENKLQQLGQERANTIKSYLVNKGDIPQKRLEILQTESTRSPAKDFVRCQLHLNS</sequence>
<name>D8K5A5_NITWC</name>
<accession>D8K5A5</accession>
<dbReference type="GO" id="GO:0090313">
    <property type="term" value="P:regulation of protein targeting to membrane"/>
    <property type="evidence" value="ECO:0007669"/>
    <property type="project" value="TreeGrafter"/>
</dbReference>
<evidence type="ECO:0000256" key="1">
    <source>
        <dbReference type="SAM" id="Phobius"/>
    </source>
</evidence>
<keyword evidence="1" id="KW-0472">Membrane</keyword>
<dbReference type="KEGG" id="nwa:Nwat_1148"/>
<dbReference type="STRING" id="105559.Nwat_1148"/>
<dbReference type="AlphaFoldDB" id="D8K5A5"/>
<evidence type="ECO:0000313" key="3">
    <source>
        <dbReference type="Proteomes" id="UP000000393"/>
    </source>
</evidence>
<evidence type="ECO:0008006" key="4">
    <source>
        <dbReference type="Google" id="ProtNLM"/>
    </source>
</evidence>
<dbReference type="Proteomes" id="UP000000393">
    <property type="component" value="Chromosome"/>
</dbReference>
<evidence type="ECO:0000313" key="2">
    <source>
        <dbReference type="EMBL" id="ADJ28082.1"/>
    </source>
</evidence>
<dbReference type="eggNOG" id="COG2982">
    <property type="taxonomic scope" value="Bacteria"/>
</dbReference>
<dbReference type="PANTHER" id="PTHR30441:SF8">
    <property type="entry name" value="DUF748 DOMAIN-CONTAINING PROTEIN"/>
    <property type="match status" value="1"/>
</dbReference>
<keyword evidence="1" id="KW-1133">Transmembrane helix</keyword>
<dbReference type="OrthoDB" id="9757969at2"/>
<keyword evidence="3" id="KW-1185">Reference proteome</keyword>
<dbReference type="InterPro" id="IPR036737">
    <property type="entry name" value="OmpA-like_sf"/>
</dbReference>
<reference evidence="2 3" key="1">
    <citation type="submission" date="2010-06" db="EMBL/GenBank/DDBJ databases">
        <title>Complete sequence of chromosome of Nitrosococcus watsoni C-113.</title>
        <authorList>
            <consortium name="US DOE Joint Genome Institute"/>
            <person name="Lucas S."/>
            <person name="Copeland A."/>
            <person name="Lapidus A."/>
            <person name="Cheng J.-F."/>
            <person name="Bruce D."/>
            <person name="Goodwin L."/>
            <person name="Pitluck S."/>
            <person name="Malfatti S.A."/>
            <person name="Chain P.S.G."/>
            <person name="Land M."/>
            <person name="Hauser L."/>
            <person name="Kyrpides N."/>
            <person name="Ivanova N."/>
            <person name="Cambell M.A."/>
            <person name="Heidelberg J.F."/>
            <person name="Klotz M.G."/>
            <person name="Woyke T."/>
        </authorList>
    </citation>
    <scope>NUCLEOTIDE SEQUENCE [LARGE SCALE GENOMIC DNA]</scope>
    <source>
        <strain evidence="2 3">C-113</strain>
    </source>
</reference>
<dbReference type="Pfam" id="PF05359">
    <property type="entry name" value="DUF748"/>
    <property type="match status" value="2"/>
</dbReference>